<dbReference type="OrthoDB" id="374167at2157"/>
<dbReference type="Proteomes" id="UP000011550">
    <property type="component" value="Unassembled WGS sequence"/>
</dbReference>
<reference evidence="1 2" key="1">
    <citation type="journal article" date="2014" name="PLoS Genet.">
        <title>Phylogenetically driven sequencing of extremely halophilic archaea reveals strategies for static and dynamic osmo-response.</title>
        <authorList>
            <person name="Becker E.A."/>
            <person name="Seitzer P.M."/>
            <person name="Tritt A."/>
            <person name="Larsen D."/>
            <person name="Krusor M."/>
            <person name="Yao A.I."/>
            <person name="Wu D."/>
            <person name="Madern D."/>
            <person name="Eisen J.A."/>
            <person name="Darling A.E."/>
            <person name="Facciotti M.T."/>
        </authorList>
    </citation>
    <scope>NUCLEOTIDE SEQUENCE [LARGE SCALE GENOMIC DNA]</scope>
    <source>
        <strain evidence="1 2">ATCC BAA-1512</strain>
    </source>
</reference>
<dbReference type="AlphaFoldDB" id="M0IE10"/>
<protein>
    <submittedName>
        <fullName evidence="1">Uncharacterized protein</fullName>
    </submittedName>
</protein>
<comment type="caution">
    <text evidence="1">The sequence shown here is derived from an EMBL/GenBank/DDBJ whole genome shotgun (WGS) entry which is preliminary data.</text>
</comment>
<keyword evidence="2" id="KW-1185">Reference proteome</keyword>
<proteinExistence type="predicted"/>
<dbReference type="EMBL" id="AOLN01000011">
    <property type="protein sequence ID" value="ELZ94995.1"/>
    <property type="molecule type" value="Genomic_DNA"/>
</dbReference>
<name>M0IE10_9EURY</name>
<dbReference type="STRING" id="662479.C440_07962"/>
<organism evidence="1 2">
    <name type="scientific">Haloferax mucosum ATCC BAA-1512</name>
    <dbReference type="NCBI Taxonomy" id="662479"/>
    <lineage>
        <taxon>Archaea</taxon>
        <taxon>Methanobacteriati</taxon>
        <taxon>Methanobacteriota</taxon>
        <taxon>Stenosarchaea group</taxon>
        <taxon>Halobacteria</taxon>
        <taxon>Halobacteriales</taxon>
        <taxon>Haloferacaceae</taxon>
        <taxon>Haloferax</taxon>
    </lineage>
</organism>
<evidence type="ECO:0000313" key="2">
    <source>
        <dbReference type="Proteomes" id="UP000011550"/>
    </source>
</evidence>
<gene>
    <name evidence="1" type="ORF">C440_07962</name>
</gene>
<evidence type="ECO:0000313" key="1">
    <source>
        <dbReference type="EMBL" id="ELZ94995.1"/>
    </source>
</evidence>
<accession>M0IE10</accession>
<sequence>MIRRLRRRIKLGFCRSRLSDIEDTMASLQGKSRLPVWLVSLLVSIEHPADVDEQRDLLEAEHEFYEKRVEILER</sequence>